<gene>
    <name evidence="1" type="ORF">PS880_00804</name>
</gene>
<dbReference type="Proteomes" id="UP000375525">
    <property type="component" value="Unassembled WGS sequence"/>
</dbReference>
<dbReference type="OrthoDB" id="6912229at2"/>
<dbReference type="AlphaFoldDB" id="A0A5E7HAT0"/>
<evidence type="ECO:0000313" key="1">
    <source>
        <dbReference type="EMBL" id="VVO61065.1"/>
    </source>
</evidence>
<evidence type="ECO:0000313" key="2">
    <source>
        <dbReference type="Proteomes" id="UP000375525"/>
    </source>
</evidence>
<organism evidence="1 2">
    <name type="scientific">Pseudomonas fluorescens</name>
    <dbReference type="NCBI Taxonomy" id="294"/>
    <lineage>
        <taxon>Bacteria</taxon>
        <taxon>Pseudomonadati</taxon>
        <taxon>Pseudomonadota</taxon>
        <taxon>Gammaproteobacteria</taxon>
        <taxon>Pseudomonadales</taxon>
        <taxon>Pseudomonadaceae</taxon>
        <taxon>Pseudomonas</taxon>
    </lineage>
</organism>
<name>A0A5E7HAT0_PSEFL</name>
<protein>
    <submittedName>
        <fullName evidence="1">Uncharacterized protein</fullName>
    </submittedName>
</protein>
<dbReference type="EMBL" id="CABVIH010000003">
    <property type="protein sequence ID" value="VVO61065.1"/>
    <property type="molecule type" value="Genomic_DNA"/>
</dbReference>
<sequence length="79" mass="8840">MKCLICGEPAPGVKTEGEYQERACPKCGHYRMSKPALKLMNAHGWHFDVELTRKWLAQQKGSEAIPTIDSNQAGRLIDV</sequence>
<reference evidence="1 2" key="1">
    <citation type="submission" date="2019-09" db="EMBL/GenBank/DDBJ databases">
        <authorList>
            <person name="Chandra G."/>
            <person name="Truman W A."/>
        </authorList>
    </citation>
    <scope>NUCLEOTIDE SEQUENCE [LARGE SCALE GENOMIC DNA]</scope>
    <source>
        <strain evidence="1">PS880</strain>
    </source>
</reference>
<proteinExistence type="predicted"/>
<accession>A0A5E7HAT0</accession>